<organism evidence="1 2">
    <name type="scientific">Corchorus capsularis</name>
    <name type="common">Jute</name>
    <dbReference type="NCBI Taxonomy" id="210143"/>
    <lineage>
        <taxon>Eukaryota</taxon>
        <taxon>Viridiplantae</taxon>
        <taxon>Streptophyta</taxon>
        <taxon>Embryophyta</taxon>
        <taxon>Tracheophyta</taxon>
        <taxon>Spermatophyta</taxon>
        <taxon>Magnoliopsida</taxon>
        <taxon>eudicotyledons</taxon>
        <taxon>Gunneridae</taxon>
        <taxon>Pentapetalae</taxon>
        <taxon>rosids</taxon>
        <taxon>malvids</taxon>
        <taxon>Malvales</taxon>
        <taxon>Malvaceae</taxon>
        <taxon>Grewioideae</taxon>
        <taxon>Apeibeae</taxon>
        <taxon>Corchorus</taxon>
    </lineage>
</organism>
<comment type="caution">
    <text evidence="1">The sequence shown here is derived from an EMBL/GenBank/DDBJ whole genome shotgun (WGS) entry which is preliminary data.</text>
</comment>
<dbReference type="AlphaFoldDB" id="A0A1R3J1X3"/>
<protein>
    <submittedName>
        <fullName evidence="1">Uncharacterized protein</fullName>
    </submittedName>
</protein>
<keyword evidence="2" id="KW-1185">Reference proteome</keyword>
<gene>
    <name evidence="1" type="ORF">CCACVL1_08205</name>
</gene>
<dbReference type="EMBL" id="AWWV01008912">
    <property type="protein sequence ID" value="OMO88790.1"/>
    <property type="molecule type" value="Genomic_DNA"/>
</dbReference>
<evidence type="ECO:0000313" key="2">
    <source>
        <dbReference type="Proteomes" id="UP000188268"/>
    </source>
</evidence>
<accession>A0A1R3J1X3</accession>
<evidence type="ECO:0000313" key="1">
    <source>
        <dbReference type="EMBL" id="OMO88790.1"/>
    </source>
</evidence>
<proteinExistence type="predicted"/>
<name>A0A1R3J1X3_COCAP</name>
<reference evidence="1 2" key="1">
    <citation type="submission" date="2013-09" db="EMBL/GenBank/DDBJ databases">
        <title>Corchorus capsularis genome sequencing.</title>
        <authorList>
            <person name="Alam M."/>
            <person name="Haque M.S."/>
            <person name="Islam M.S."/>
            <person name="Emdad E.M."/>
            <person name="Islam M.M."/>
            <person name="Ahmed B."/>
            <person name="Halim A."/>
            <person name="Hossen Q.M.M."/>
            <person name="Hossain M.Z."/>
            <person name="Ahmed R."/>
            <person name="Khan M.M."/>
            <person name="Islam R."/>
            <person name="Rashid M.M."/>
            <person name="Khan S.A."/>
            <person name="Rahman M.S."/>
            <person name="Alam M."/>
        </authorList>
    </citation>
    <scope>NUCLEOTIDE SEQUENCE [LARGE SCALE GENOMIC DNA]</scope>
    <source>
        <strain evidence="2">cv. CVL-1</strain>
        <tissue evidence="1">Whole seedling</tissue>
    </source>
</reference>
<dbReference type="Proteomes" id="UP000188268">
    <property type="component" value="Unassembled WGS sequence"/>
</dbReference>
<sequence length="59" mass="6945">MGPSDTWEEASLSRGRKRDIELCVRMRKRGNYDRWMEMGEKIRGVRIRREGACEGTTRA</sequence>
<dbReference type="Gramene" id="OMO88790">
    <property type="protein sequence ID" value="OMO88790"/>
    <property type="gene ID" value="CCACVL1_08205"/>
</dbReference>